<dbReference type="eggNOG" id="COG3181">
    <property type="taxonomic scope" value="Bacteria"/>
</dbReference>
<gene>
    <name evidence="2" type="ORF">SAMEA3906487_02395</name>
</gene>
<dbReference type="GeneID" id="56590344"/>
<protein>
    <submittedName>
        <fullName evidence="2">Putattive exported protein</fullName>
    </submittedName>
</protein>
<dbReference type="SUPFAM" id="SSF53850">
    <property type="entry name" value="Periplasmic binding protein-like II"/>
    <property type="match status" value="1"/>
</dbReference>
<proteinExistence type="inferred from homology"/>
<dbReference type="RefSeq" id="WP_025518167.1">
    <property type="nucleotide sequence ID" value="NZ_CP016340.1"/>
</dbReference>
<dbReference type="STRING" id="123899.SAMEA3906487_02395"/>
<dbReference type="InterPro" id="IPR005064">
    <property type="entry name" value="BUG"/>
</dbReference>
<dbReference type="PANTHER" id="PTHR42928:SF5">
    <property type="entry name" value="BLR1237 PROTEIN"/>
    <property type="match status" value="1"/>
</dbReference>
<comment type="similarity">
    <text evidence="1">Belongs to the UPF0065 (bug) family.</text>
</comment>
<dbReference type="Gene3D" id="3.40.190.150">
    <property type="entry name" value="Bordetella uptake gene, domain 1"/>
    <property type="match status" value="1"/>
</dbReference>
<dbReference type="PATRIC" id="fig|123899.6.peg.2382"/>
<name>A0A157ND80_9BORD</name>
<dbReference type="Pfam" id="PF03401">
    <property type="entry name" value="TctC"/>
    <property type="match status" value="1"/>
</dbReference>
<dbReference type="OrthoDB" id="8639113at2"/>
<reference evidence="2 3" key="1">
    <citation type="submission" date="2016-04" db="EMBL/GenBank/DDBJ databases">
        <authorList>
            <consortium name="Pathogen Informatics"/>
        </authorList>
    </citation>
    <scope>NUCLEOTIDE SEQUENCE [LARGE SCALE GENOMIC DNA]</scope>
    <source>
        <strain evidence="2 3">H044680328</strain>
    </source>
</reference>
<dbReference type="CDD" id="cd07012">
    <property type="entry name" value="PBP2_Bug_TTT"/>
    <property type="match status" value="1"/>
</dbReference>
<dbReference type="PANTHER" id="PTHR42928">
    <property type="entry name" value="TRICARBOXYLATE-BINDING PROTEIN"/>
    <property type="match status" value="1"/>
</dbReference>
<accession>A0A157ND80</accession>
<evidence type="ECO:0000313" key="3">
    <source>
        <dbReference type="Proteomes" id="UP000076825"/>
    </source>
</evidence>
<evidence type="ECO:0000256" key="1">
    <source>
        <dbReference type="ARBA" id="ARBA00006987"/>
    </source>
</evidence>
<evidence type="ECO:0000313" key="2">
    <source>
        <dbReference type="EMBL" id="SAI70720.1"/>
    </source>
</evidence>
<dbReference type="AlphaFoldDB" id="A0A157ND80"/>
<dbReference type="EMBL" id="LT546645">
    <property type="protein sequence ID" value="SAI70720.1"/>
    <property type="molecule type" value="Genomic_DNA"/>
</dbReference>
<organism evidence="2 3">
    <name type="scientific">Bordetella trematum</name>
    <dbReference type="NCBI Taxonomy" id="123899"/>
    <lineage>
        <taxon>Bacteria</taxon>
        <taxon>Pseudomonadati</taxon>
        <taxon>Pseudomonadota</taxon>
        <taxon>Betaproteobacteria</taxon>
        <taxon>Burkholderiales</taxon>
        <taxon>Alcaligenaceae</taxon>
        <taxon>Bordetella</taxon>
    </lineage>
</organism>
<keyword evidence="3" id="KW-1185">Reference proteome</keyword>
<dbReference type="InterPro" id="IPR042100">
    <property type="entry name" value="Bug_dom1"/>
</dbReference>
<dbReference type="PIRSF" id="PIRSF017082">
    <property type="entry name" value="YflP"/>
    <property type="match status" value="1"/>
</dbReference>
<dbReference type="KEGG" id="btrm:SAMEA390648702395"/>
<dbReference type="Proteomes" id="UP000076825">
    <property type="component" value="Chromosome 1"/>
</dbReference>
<dbReference type="Gene3D" id="3.40.190.10">
    <property type="entry name" value="Periplasmic binding protein-like II"/>
    <property type="match status" value="1"/>
</dbReference>
<sequence length="325" mass="34843">MDRRNVLKWLGVGAVGGVLPARAQGDYPSRPITIMVGSTPGSATDLAARLAAEVLRDAFGQSVVVENKAGAGGVICMQAVAARAPDGYTLQLGGLGHNVIPAVTRADMPLDVSTSLMPIAQAAEFLNVLLVGQDHPANTLQEFIDYQKKADKVLLYGSNGVGSSSHLTSELFGQRTGLKVQHVPYKAASDALVGVSQGDLDLLFMNLPPSLPMIQSGRLKPLAVTSAYRARQLPQVPTMQEQGMEDFEVTSWLGLYGPAGIPEPIVRKLAAALLKGFDTPDYESKFISAGFERRLRDTADFTAWNRSERDRWGEVAEKGGLQKLN</sequence>